<organism evidence="1 2">
    <name type="scientific">Rossellomorea pakistanensis</name>
    <dbReference type="NCBI Taxonomy" id="992288"/>
    <lineage>
        <taxon>Bacteria</taxon>
        <taxon>Bacillati</taxon>
        <taxon>Bacillota</taxon>
        <taxon>Bacilli</taxon>
        <taxon>Bacillales</taxon>
        <taxon>Bacillaceae</taxon>
        <taxon>Rossellomorea</taxon>
    </lineage>
</organism>
<reference evidence="1 2" key="1">
    <citation type="submission" date="2021-01" db="EMBL/GenBank/DDBJ databases">
        <title>Genomic Encyclopedia of Type Strains, Phase IV (KMG-IV): sequencing the most valuable type-strain genomes for metagenomic binning, comparative biology and taxonomic classification.</title>
        <authorList>
            <person name="Goeker M."/>
        </authorList>
    </citation>
    <scope>NUCLEOTIDE SEQUENCE [LARGE SCALE GENOMIC DNA]</scope>
    <source>
        <strain evidence="1 2">DSM 24834</strain>
    </source>
</reference>
<keyword evidence="2" id="KW-1185">Reference proteome</keyword>
<name>A0ABS2NF44_9BACI</name>
<dbReference type="Proteomes" id="UP001646157">
    <property type="component" value="Unassembled WGS sequence"/>
</dbReference>
<sequence>MSPLLSKLMVTYMRQSVREKLIFSRFFYVLKEGDYLKKRLNDHS</sequence>
<protein>
    <submittedName>
        <fullName evidence="1">Uncharacterized protein</fullName>
    </submittedName>
</protein>
<evidence type="ECO:0000313" key="2">
    <source>
        <dbReference type="Proteomes" id="UP001646157"/>
    </source>
</evidence>
<gene>
    <name evidence="1" type="ORF">JOC86_003014</name>
</gene>
<accession>A0ABS2NF44</accession>
<proteinExistence type="predicted"/>
<dbReference type="EMBL" id="JAFBDZ010000003">
    <property type="protein sequence ID" value="MBM7586462.1"/>
    <property type="molecule type" value="Genomic_DNA"/>
</dbReference>
<comment type="caution">
    <text evidence="1">The sequence shown here is derived from an EMBL/GenBank/DDBJ whole genome shotgun (WGS) entry which is preliminary data.</text>
</comment>
<evidence type="ECO:0000313" key="1">
    <source>
        <dbReference type="EMBL" id="MBM7586462.1"/>
    </source>
</evidence>